<protein>
    <submittedName>
        <fullName evidence="1">Uncharacterized protein</fullName>
    </submittedName>
</protein>
<keyword evidence="2" id="KW-1185">Reference proteome</keyword>
<gene>
    <name evidence="1" type="ORF">L6164_029176</name>
</gene>
<sequence length="70" mass="7713">MRLLHGVGHGPMRFAPPFPFSLPLSLSICSEILSSLLSLILLHGSLLKSKFLACSSDSLQPWHTKFPKLI</sequence>
<evidence type="ECO:0000313" key="1">
    <source>
        <dbReference type="EMBL" id="KAI4305834.1"/>
    </source>
</evidence>
<evidence type="ECO:0000313" key="2">
    <source>
        <dbReference type="Proteomes" id="UP000828941"/>
    </source>
</evidence>
<proteinExistence type="predicted"/>
<dbReference type="Proteomes" id="UP000828941">
    <property type="component" value="Chromosome 12"/>
</dbReference>
<name>A0ACB9L8X1_BAUVA</name>
<organism evidence="1 2">
    <name type="scientific">Bauhinia variegata</name>
    <name type="common">Purple orchid tree</name>
    <name type="synonym">Phanera variegata</name>
    <dbReference type="NCBI Taxonomy" id="167791"/>
    <lineage>
        <taxon>Eukaryota</taxon>
        <taxon>Viridiplantae</taxon>
        <taxon>Streptophyta</taxon>
        <taxon>Embryophyta</taxon>
        <taxon>Tracheophyta</taxon>
        <taxon>Spermatophyta</taxon>
        <taxon>Magnoliopsida</taxon>
        <taxon>eudicotyledons</taxon>
        <taxon>Gunneridae</taxon>
        <taxon>Pentapetalae</taxon>
        <taxon>rosids</taxon>
        <taxon>fabids</taxon>
        <taxon>Fabales</taxon>
        <taxon>Fabaceae</taxon>
        <taxon>Cercidoideae</taxon>
        <taxon>Cercideae</taxon>
        <taxon>Bauhiniinae</taxon>
        <taxon>Bauhinia</taxon>
    </lineage>
</organism>
<reference evidence="1 2" key="1">
    <citation type="journal article" date="2022" name="DNA Res.">
        <title>Chromosomal-level genome assembly of the orchid tree Bauhinia variegata (Leguminosae; Cercidoideae) supports the allotetraploid origin hypothesis of Bauhinia.</title>
        <authorList>
            <person name="Zhong Y."/>
            <person name="Chen Y."/>
            <person name="Zheng D."/>
            <person name="Pang J."/>
            <person name="Liu Y."/>
            <person name="Luo S."/>
            <person name="Meng S."/>
            <person name="Qian L."/>
            <person name="Wei D."/>
            <person name="Dai S."/>
            <person name="Zhou R."/>
        </authorList>
    </citation>
    <scope>NUCLEOTIDE SEQUENCE [LARGE SCALE GENOMIC DNA]</scope>
    <source>
        <strain evidence="1">BV-YZ2020</strain>
    </source>
</reference>
<dbReference type="EMBL" id="CM039437">
    <property type="protein sequence ID" value="KAI4305834.1"/>
    <property type="molecule type" value="Genomic_DNA"/>
</dbReference>
<accession>A0ACB9L8X1</accession>
<comment type="caution">
    <text evidence="1">The sequence shown here is derived from an EMBL/GenBank/DDBJ whole genome shotgun (WGS) entry which is preliminary data.</text>
</comment>